<evidence type="ECO:0000313" key="4">
    <source>
        <dbReference type="Proteomes" id="UP000004671"/>
    </source>
</evidence>
<gene>
    <name evidence="2" type="ORF">Cabys_1700</name>
    <name evidence="3" type="ORF">Calab_2848</name>
</gene>
<dbReference type="Pfam" id="PF13360">
    <property type="entry name" value="PQQ_2"/>
    <property type="match status" value="1"/>
</dbReference>
<dbReference type="InterPro" id="IPR018391">
    <property type="entry name" value="PQQ_b-propeller_rpt"/>
</dbReference>
<dbReference type="PaxDb" id="880073-Calab_2848"/>
<dbReference type="PANTHER" id="PTHR34512">
    <property type="entry name" value="CELL SURFACE PROTEIN"/>
    <property type="match status" value="1"/>
</dbReference>
<keyword evidence="4" id="KW-1185">Reference proteome</keyword>
<dbReference type="Proteomes" id="UP000183868">
    <property type="component" value="Chromosome"/>
</dbReference>
<dbReference type="HOGENOM" id="CLU_732954_0_0_0"/>
<dbReference type="KEGG" id="caby:Cabys_1700"/>
<evidence type="ECO:0000313" key="2">
    <source>
        <dbReference type="EMBL" id="APF18449.1"/>
    </source>
</evidence>
<dbReference type="InterPro" id="IPR011047">
    <property type="entry name" value="Quinoprotein_ADH-like_sf"/>
</dbReference>
<name>H1XRH4_CALAY</name>
<protein>
    <submittedName>
        <fullName evidence="2">PQQ-like domain-containing protein</fullName>
    </submittedName>
</protein>
<evidence type="ECO:0000313" key="3">
    <source>
        <dbReference type="EMBL" id="EHO42455.1"/>
    </source>
</evidence>
<evidence type="ECO:0000313" key="5">
    <source>
        <dbReference type="Proteomes" id="UP000183868"/>
    </source>
</evidence>
<accession>H1XRH4</accession>
<dbReference type="eggNOG" id="COG1520">
    <property type="taxonomic scope" value="Bacteria"/>
</dbReference>
<dbReference type="AlphaFoldDB" id="H1XRH4"/>
<dbReference type="InParanoid" id="H1XRH4"/>
<dbReference type="Gene3D" id="2.130.10.10">
    <property type="entry name" value="YVTN repeat-like/Quinoprotein amine dehydrogenase"/>
    <property type="match status" value="2"/>
</dbReference>
<evidence type="ECO:0000259" key="1">
    <source>
        <dbReference type="Pfam" id="PF13360"/>
    </source>
</evidence>
<reference evidence="2 5" key="2">
    <citation type="submission" date="2016-11" db="EMBL/GenBank/DDBJ databases">
        <title>Genomic analysis of Caldithrix abyssi and proposal of a novel bacterial phylum Caldithrichaeota.</title>
        <authorList>
            <person name="Kublanov I."/>
            <person name="Sigalova O."/>
            <person name="Gavrilov S."/>
            <person name="Lebedinsky A."/>
            <person name="Ivanova N."/>
            <person name="Daum C."/>
            <person name="Reddy T."/>
            <person name="Klenk H.P."/>
            <person name="Goker M."/>
            <person name="Reva O."/>
            <person name="Miroshnichenko M."/>
            <person name="Kyprides N."/>
            <person name="Woyke T."/>
            <person name="Gelfand M."/>
        </authorList>
    </citation>
    <scope>NUCLEOTIDE SEQUENCE [LARGE SCALE GENOMIC DNA]</scope>
    <source>
        <strain evidence="2 5">LF13</strain>
    </source>
</reference>
<reference evidence="3 4" key="1">
    <citation type="submission" date="2011-09" db="EMBL/GenBank/DDBJ databases">
        <title>The permanent draft genome of Caldithrix abyssi DSM 13497.</title>
        <authorList>
            <consortium name="US DOE Joint Genome Institute (JGI-PGF)"/>
            <person name="Lucas S."/>
            <person name="Han J."/>
            <person name="Lapidus A."/>
            <person name="Bruce D."/>
            <person name="Goodwin L."/>
            <person name="Pitluck S."/>
            <person name="Peters L."/>
            <person name="Kyrpides N."/>
            <person name="Mavromatis K."/>
            <person name="Ivanova N."/>
            <person name="Mikhailova N."/>
            <person name="Chertkov O."/>
            <person name="Detter J.C."/>
            <person name="Tapia R."/>
            <person name="Han C."/>
            <person name="Land M."/>
            <person name="Hauser L."/>
            <person name="Markowitz V."/>
            <person name="Cheng J.-F."/>
            <person name="Hugenholtz P."/>
            <person name="Woyke T."/>
            <person name="Wu D."/>
            <person name="Spring S."/>
            <person name="Brambilla E."/>
            <person name="Klenk H.-P."/>
            <person name="Eisen J.A."/>
        </authorList>
    </citation>
    <scope>NUCLEOTIDE SEQUENCE [LARGE SCALE GENOMIC DNA]</scope>
    <source>
        <strain evidence="3 4">DSM 13497</strain>
    </source>
</reference>
<dbReference type="InterPro" id="IPR015943">
    <property type="entry name" value="WD40/YVTN_repeat-like_dom_sf"/>
</dbReference>
<dbReference type="PANTHER" id="PTHR34512:SF30">
    <property type="entry name" value="OUTER MEMBRANE PROTEIN ASSEMBLY FACTOR BAMB"/>
    <property type="match status" value="1"/>
</dbReference>
<dbReference type="EMBL" id="CM001402">
    <property type="protein sequence ID" value="EHO42455.1"/>
    <property type="molecule type" value="Genomic_DNA"/>
</dbReference>
<feature type="domain" description="Pyrrolo-quinoline quinone repeat" evidence="1">
    <location>
        <begin position="165"/>
        <end position="257"/>
    </location>
</feature>
<dbReference type="STRING" id="880073.Cabys_1700"/>
<sequence>MNMRRIIVIVLLILFVIGCQNPGVKVSSLNELPQTLHEGWNTPRWYLHNSELDTPLTVVKEKNINGLATPAILNPGARFILTTYNGFLLSTDLQLKDIGRKRFSRGLSAAPCFARPLAYIASEKGAYGLTAYDLIRQKVQWQLKGYFSKSSPLVFQEVLIHATIKGQVLALNRLTGQKIWAYSFPQKLLQNLAMTERTIVVCSGDGLLAAVNLDDGREKFMIELPQHVYTAPLILNGHVFIADLSGNILKIALESGEIIADKALETPFYQPLSTDGQTLYIMGSNGRLFALSQDLQLKWSLALKGAPSMPIIVTARRLIVATHQKQFYLINRQTRNIDQQFTFKRRVVSCTPAPGGQLLIAMEYDRLARLSLKQEKR</sequence>
<dbReference type="SMART" id="SM00564">
    <property type="entry name" value="PQQ"/>
    <property type="match status" value="5"/>
</dbReference>
<dbReference type="RefSeq" id="WP_006929796.1">
    <property type="nucleotide sequence ID" value="NZ_CM001402.1"/>
</dbReference>
<dbReference type="SUPFAM" id="SSF50998">
    <property type="entry name" value="Quinoprotein alcohol dehydrogenase-like"/>
    <property type="match status" value="1"/>
</dbReference>
<dbReference type="InterPro" id="IPR002372">
    <property type="entry name" value="PQQ_rpt_dom"/>
</dbReference>
<dbReference type="EMBL" id="CP018099">
    <property type="protein sequence ID" value="APF18449.1"/>
    <property type="molecule type" value="Genomic_DNA"/>
</dbReference>
<organism evidence="3 4">
    <name type="scientific">Caldithrix abyssi DSM 13497</name>
    <dbReference type="NCBI Taxonomy" id="880073"/>
    <lineage>
        <taxon>Bacteria</taxon>
        <taxon>Pseudomonadati</taxon>
        <taxon>Calditrichota</taxon>
        <taxon>Calditrichia</taxon>
        <taxon>Calditrichales</taxon>
        <taxon>Calditrichaceae</taxon>
        <taxon>Caldithrix</taxon>
    </lineage>
</organism>
<proteinExistence type="predicted"/>
<dbReference type="PROSITE" id="PS51257">
    <property type="entry name" value="PROKAR_LIPOPROTEIN"/>
    <property type="match status" value="1"/>
</dbReference>
<dbReference type="Proteomes" id="UP000004671">
    <property type="component" value="Chromosome"/>
</dbReference>